<accession>A0A4P6LRF0</accession>
<dbReference type="InterPro" id="IPR008979">
    <property type="entry name" value="Galactose-bd-like_sf"/>
</dbReference>
<dbReference type="Gene3D" id="2.60.40.10">
    <property type="entry name" value="Immunoglobulins"/>
    <property type="match status" value="1"/>
</dbReference>
<organism evidence="7 8">
    <name type="scientific">Blautia producta</name>
    <dbReference type="NCBI Taxonomy" id="33035"/>
    <lineage>
        <taxon>Bacteria</taxon>
        <taxon>Bacillati</taxon>
        <taxon>Bacillota</taxon>
        <taxon>Clostridia</taxon>
        <taxon>Lachnospirales</taxon>
        <taxon>Lachnospiraceae</taxon>
        <taxon>Blautia</taxon>
    </lineage>
</organism>
<evidence type="ECO:0000313" key="8">
    <source>
        <dbReference type="Proteomes" id="UP000289794"/>
    </source>
</evidence>
<dbReference type="AlphaFoldDB" id="A0A4P6LRF0"/>
<proteinExistence type="inferred from homology"/>
<gene>
    <name evidence="7" type="primary">lacZ_2</name>
    <name evidence="7" type="ORF">PMF13cell1_00214</name>
</gene>
<evidence type="ECO:0000259" key="4">
    <source>
        <dbReference type="Pfam" id="PF00703"/>
    </source>
</evidence>
<feature type="domain" description="Glycosyl hydrolases family 2 sugar binding" evidence="6">
    <location>
        <begin position="28"/>
        <end position="144"/>
    </location>
</feature>
<dbReference type="InterPro" id="IPR006104">
    <property type="entry name" value="Glyco_hydro_2_N"/>
</dbReference>
<reference evidence="7 8" key="1">
    <citation type="submission" date="2019-01" db="EMBL/GenBank/DDBJ databases">
        <title>PMF-metabolizing Aryl O-demethylase.</title>
        <authorList>
            <person name="Kim M."/>
        </authorList>
    </citation>
    <scope>NUCLEOTIDE SEQUENCE [LARGE SCALE GENOMIC DNA]</scope>
    <source>
        <strain evidence="7 8">PMF1</strain>
    </source>
</reference>
<evidence type="ECO:0000256" key="3">
    <source>
        <dbReference type="ARBA" id="ARBA00023295"/>
    </source>
</evidence>
<evidence type="ECO:0000259" key="5">
    <source>
        <dbReference type="Pfam" id="PF02836"/>
    </source>
</evidence>
<dbReference type="SUPFAM" id="SSF49785">
    <property type="entry name" value="Galactose-binding domain-like"/>
    <property type="match status" value="1"/>
</dbReference>
<dbReference type="InterPro" id="IPR013783">
    <property type="entry name" value="Ig-like_fold"/>
</dbReference>
<dbReference type="Gene3D" id="2.60.120.260">
    <property type="entry name" value="Galactose-binding domain-like"/>
    <property type="match status" value="1"/>
</dbReference>
<protein>
    <submittedName>
        <fullName evidence="7">Beta-galactosidase</fullName>
        <ecNumber evidence="7">3.2.1.23</ecNumber>
    </submittedName>
</protein>
<dbReference type="GO" id="GO:0004565">
    <property type="term" value="F:beta-galactosidase activity"/>
    <property type="evidence" value="ECO:0007669"/>
    <property type="project" value="UniProtKB-EC"/>
</dbReference>
<dbReference type="InterPro" id="IPR036156">
    <property type="entry name" value="Beta-gal/glucu_dom_sf"/>
</dbReference>
<dbReference type="InterPro" id="IPR006102">
    <property type="entry name" value="Ig-like_GH2"/>
</dbReference>
<dbReference type="Pfam" id="PF02836">
    <property type="entry name" value="Glyco_hydro_2_C"/>
    <property type="match status" value="1"/>
</dbReference>
<evidence type="ECO:0000256" key="1">
    <source>
        <dbReference type="ARBA" id="ARBA00007401"/>
    </source>
</evidence>
<dbReference type="InterPro" id="IPR051913">
    <property type="entry name" value="GH2_Domain-Containing"/>
</dbReference>
<feature type="domain" description="Glycoside hydrolase family 2 immunoglobulin-like beta-sandwich" evidence="4">
    <location>
        <begin position="220"/>
        <end position="267"/>
    </location>
</feature>
<evidence type="ECO:0000256" key="2">
    <source>
        <dbReference type="ARBA" id="ARBA00022801"/>
    </source>
</evidence>
<dbReference type="Pfam" id="PF02837">
    <property type="entry name" value="Glyco_hydro_2_N"/>
    <property type="match status" value="1"/>
</dbReference>
<evidence type="ECO:0000313" key="7">
    <source>
        <dbReference type="EMBL" id="QBE94721.1"/>
    </source>
</evidence>
<dbReference type="KEGG" id="bpro:PMF13cell1_00214"/>
<dbReference type="EC" id="3.2.1.23" evidence="7"/>
<sequence>MKRERIYLKKWKFALGDTADCLKEGREVTVPHTWNIEENTEDTWGNGWYEHVFQAPQSWQGKRVRVLFHAVYHDAVVYLNGREIGTHLNSGYTPFIVELTDGIEIGHSNRLTVKVNNAFTDTMLPCNRSFDWANDGGIIRDAEFLITGKSLIRSHIITAKPIITARGCRQDRGWASFGFDIKLDGKEHIQTGELVLDWKLYKGCDGQEVLCREGSSACREEEVKICTELIQDVEYWHFDRPVLYTVRLELKNGGEIEDSLETAFGFRDFHVQGNTFVLNGESVRLCGTEWMPGSDPAFGMAETKEQLEKMLVCLKESNCVFTRFHWQQDDMVYDWCDRHGMLVQEEIPYWGRDPEKAGEQQAKIFRQQIEEMLEAHRNHPSIIAWGVGNELDAQASETIQYIKDAVAYTHKLDADRPANYVSNSFFQDAGRDGTTDGDIMMINDYIGTWTGELDQYEELEKMLRANPDKPMVPSEFGLCEPFWKGGDQRRTTIFLEKMDAYRHFPGIAGTINFCLNDYRTQMGEDGEGKLKKRIHGSTDLCGNPKPSYWAVQRECAPFAVEKTEQGFKLICRRDLPCHEMKGYYAELLDDTEKAVKRVSIKDLKPGDEWEIKAGEQKKIAVYRENGDACGIY</sequence>
<dbReference type="RefSeq" id="WP_130179525.1">
    <property type="nucleotide sequence ID" value="NZ_CP035945.1"/>
</dbReference>
<dbReference type="GO" id="GO:0005975">
    <property type="term" value="P:carbohydrate metabolic process"/>
    <property type="evidence" value="ECO:0007669"/>
    <property type="project" value="InterPro"/>
</dbReference>
<comment type="similarity">
    <text evidence="1">Belongs to the glycosyl hydrolase 2 family.</text>
</comment>
<dbReference type="SUPFAM" id="SSF51445">
    <property type="entry name" value="(Trans)glycosidases"/>
    <property type="match status" value="1"/>
</dbReference>
<dbReference type="InterPro" id="IPR006103">
    <property type="entry name" value="Glyco_hydro_2_cat"/>
</dbReference>
<dbReference type="Pfam" id="PF00703">
    <property type="entry name" value="Glyco_hydro_2"/>
    <property type="match status" value="1"/>
</dbReference>
<dbReference type="PANTHER" id="PTHR42732:SF1">
    <property type="entry name" value="BETA-MANNOSIDASE"/>
    <property type="match status" value="1"/>
</dbReference>
<dbReference type="SUPFAM" id="SSF49303">
    <property type="entry name" value="beta-Galactosidase/glucuronidase domain"/>
    <property type="match status" value="1"/>
</dbReference>
<evidence type="ECO:0000259" key="6">
    <source>
        <dbReference type="Pfam" id="PF02837"/>
    </source>
</evidence>
<dbReference type="PANTHER" id="PTHR42732">
    <property type="entry name" value="BETA-GALACTOSIDASE"/>
    <property type="match status" value="1"/>
</dbReference>
<feature type="domain" description="Glycoside hydrolase family 2 catalytic" evidence="5">
    <location>
        <begin position="270"/>
        <end position="479"/>
    </location>
</feature>
<dbReference type="EMBL" id="CP035945">
    <property type="protein sequence ID" value="QBE94721.1"/>
    <property type="molecule type" value="Genomic_DNA"/>
</dbReference>
<dbReference type="InterPro" id="IPR017853">
    <property type="entry name" value="GH"/>
</dbReference>
<dbReference type="Proteomes" id="UP000289794">
    <property type="component" value="Chromosome"/>
</dbReference>
<keyword evidence="2 7" id="KW-0378">Hydrolase</keyword>
<keyword evidence="3 7" id="KW-0326">Glycosidase</keyword>
<name>A0A4P6LRF0_9FIRM</name>
<dbReference type="Gene3D" id="3.20.20.80">
    <property type="entry name" value="Glycosidases"/>
    <property type="match status" value="1"/>
</dbReference>